<evidence type="ECO:0000256" key="7">
    <source>
        <dbReference type="SAM" id="SignalP"/>
    </source>
</evidence>
<dbReference type="PANTHER" id="PTHR30222">
    <property type="entry name" value="SPERMIDINE/PUTRESCINE-BINDING PERIPLASMIC PROTEIN"/>
    <property type="match status" value="1"/>
</dbReference>
<evidence type="ECO:0000256" key="1">
    <source>
        <dbReference type="ARBA" id="ARBA00004418"/>
    </source>
</evidence>
<proteinExistence type="inferred from homology"/>
<comment type="function">
    <text evidence="5">Required for the activity of the bacterial periplasmic transport system of putrescine.</text>
</comment>
<gene>
    <name evidence="8" type="ORF">E1956_38380</name>
</gene>
<accession>A0A4P7D345</accession>
<evidence type="ECO:0000256" key="5">
    <source>
        <dbReference type="PIRNR" id="PIRNR019574"/>
    </source>
</evidence>
<organism evidence="8 9">
    <name type="scientific">Paraburkholderia pallida</name>
    <dbReference type="NCBI Taxonomy" id="2547399"/>
    <lineage>
        <taxon>Bacteria</taxon>
        <taxon>Pseudomonadati</taxon>
        <taxon>Pseudomonadota</taxon>
        <taxon>Betaproteobacteria</taxon>
        <taxon>Burkholderiales</taxon>
        <taxon>Burkholderiaceae</taxon>
        <taxon>Paraburkholderia</taxon>
    </lineage>
</organism>
<feature type="chain" id="PRO_5020661484" description="Putrescine-binding periplasmic protein" evidence="7">
    <location>
        <begin position="25"/>
        <end position="366"/>
    </location>
</feature>
<name>A0A4P7D345_9BURK</name>
<dbReference type="Pfam" id="PF13416">
    <property type="entry name" value="SBP_bac_8"/>
    <property type="match status" value="1"/>
</dbReference>
<dbReference type="CDD" id="cd13659">
    <property type="entry name" value="PBP2_PotF"/>
    <property type="match status" value="1"/>
</dbReference>
<keyword evidence="4 5" id="KW-0574">Periplasm</keyword>
<feature type="binding site" evidence="6">
    <location>
        <position position="344"/>
    </location>
    <ligand>
        <name>spermidine</name>
        <dbReference type="ChEBI" id="CHEBI:57834"/>
    </ligand>
</feature>
<reference evidence="8 9" key="1">
    <citation type="submission" date="2019-03" db="EMBL/GenBank/DDBJ databases">
        <title>Paraburkholderia sp. 7MH5, isolated from subtropical forest soil.</title>
        <authorList>
            <person name="Gao Z.-H."/>
            <person name="Qiu L.-H."/>
        </authorList>
    </citation>
    <scope>NUCLEOTIDE SEQUENCE [LARGE SCALE GENOMIC DNA]</scope>
    <source>
        <strain evidence="8 9">7MH5</strain>
    </source>
</reference>
<sequence length="366" mass="40287">MPAPYLRTALALLTGCAFASAALAGDNALNVYNWDDFIAKDTVPNFEKETGIHVRYDVFDSDDTLQAKLLTGSSGYDIVVPSSSYMGAQAAAGIYMKLDKSKLPNLANLDPQLVKLTDAADPGHQYGVPWAWGTTGLAYNVDQVRKVLGPSVALDNWDILFKPEYLTKLKSCGVSLLDSPTDMFSIALHYLGKDPNSHNPADYQAAYELLKSIRPYVTQFALYSWINDLAGGDVCFGVSWSGDVKMAASRVHEAHKNFQLAYFIPKGGAPVSFQMMAIPKDAPHPEAALKWINYIERPEVHAAITNAVYYPNADSAASKFVKPELLDDPMVYPKPDVLSTLFMQQPLPASIKRLETRLWSQLKDGR</sequence>
<dbReference type="Proteomes" id="UP000295727">
    <property type="component" value="Chromosome 4"/>
</dbReference>
<dbReference type="PIRSF" id="PIRSF019574">
    <property type="entry name" value="Periplasmic_polyamine_BP"/>
    <property type="match status" value="1"/>
</dbReference>
<dbReference type="GO" id="GO:0015846">
    <property type="term" value="P:polyamine transport"/>
    <property type="evidence" value="ECO:0007669"/>
    <property type="project" value="InterPro"/>
</dbReference>
<dbReference type="RefSeq" id="WP_134758556.1">
    <property type="nucleotide sequence ID" value="NZ_CP038151.1"/>
</dbReference>
<dbReference type="InterPro" id="IPR006059">
    <property type="entry name" value="SBP"/>
</dbReference>
<keyword evidence="2 5" id="KW-0813">Transport</keyword>
<evidence type="ECO:0000313" key="9">
    <source>
        <dbReference type="Proteomes" id="UP000295727"/>
    </source>
</evidence>
<dbReference type="PANTHER" id="PTHR30222:SF12">
    <property type="entry name" value="NORSPERMIDINE SENSOR"/>
    <property type="match status" value="1"/>
</dbReference>
<evidence type="ECO:0000313" key="8">
    <source>
        <dbReference type="EMBL" id="QBR03049.1"/>
    </source>
</evidence>
<dbReference type="EMBL" id="CP038151">
    <property type="protein sequence ID" value="QBR03049.1"/>
    <property type="molecule type" value="Genomic_DNA"/>
</dbReference>
<comment type="subcellular location">
    <subcellularLocation>
        <location evidence="1 5">Periplasm</location>
    </subcellularLocation>
</comment>
<protein>
    <recommendedName>
        <fullName evidence="5">Putrescine-binding periplasmic protein</fullName>
    </recommendedName>
</protein>
<keyword evidence="3 7" id="KW-0732">Signal</keyword>
<dbReference type="KEGG" id="ppai:E1956_38380"/>
<dbReference type="OrthoDB" id="9769319at2"/>
<dbReference type="Gene3D" id="3.40.190.10">
    <property type="entry name" value="Periplasmic binding protein-like II"/>
    <property type="match status" value="2"/>
</dbReference>
<dbReference type="GO" id="GO:0042597">
    <property type="term" value="C:periplasmic space"/>
    <property type="evidence" value="ECO:0007669"/>
    <property type="project" value="UniProtKB-SubCell"/>
</dbReference>
<evidence type="ECO:0000256" key="2">
    <source>
        <dbReference type="ARBA" id="ARBA00022448"/>
    </source>
</evidence>
<dbReference type="AlphaFoldDB" id="A0A4P7D345"/>
<dbReference type="PRINTS" id="PR00909">
    <property type="entry name" value="SPERMDNBNDNG"/>
</dbReference>
<comment type="similarity">
    <text evidence="5">Belongs to the bacterial solute-binding protein PotD/PotF family.</text>
</comment>
<feature type="signal peptide" evidence="7">
    <location>
        <begin position="1"/>
        <end position="24"/>
    </location>
</feature>
<evidence type="ECO:0000256" key="6">
    <source>
        <dbReference type="PIRSR" id="PIRSR019574-1"/>
    </source>
</evidence>
<dbReference type="SUPFAM" id="SSF53850">
    <property type="entry name" value="Periplasmic binding protein-like II"/>
    <property type="match status" value="1"/>
</dbReference>
<keyword evidence="9" id="KW-1185">Reference proteome</keyword>
<dbReference type="InterPro" id="IPR001188">
    <property type="entry name" value="Sperm_putr-bd"/>
</dbReference>
<evidence type="ECO:0000256" key="4">
    <source>
        <dbReference type="ARBA" id="ARBA00022764"/>
    </source>
</evidence>
<dbReference type="GO" id="GO:0019808">
    <property type="term" value="F:polyamine binding"/>
    <property type="evidence" value="ECO:0007669"/>
    <property type="project" value="InterPro"/>
</dbReference>
<evidence type="ECO:0000256" key="3">
    <source>
        <dbReference type="ARBA" id="ARBA00022729"/>
    </source>
</evidence>